<protein>
    <recommendedName>
        <fullName evidence="3">lipid IVA 3-deoxy-D-manno-octulosonic acid transferase</fullName>
        <ecNumber evidence="3">2.4.99.12</ecNumber>
    </recommendedName>
    <alternativeName>
        <fullName evidence="6">Lipid IV(A) 3-deoxy-D-manno-octulosonic acid transferase</fullName>
    </alternativeName>
</protein>
<evidence type="ECO:0000313" key="11">
    <source>
        <dbReference type="EMBL" id="SUZ92660.1"/>
    </source>
</evidence>
<accession>A0A381RLD4</accession>
<reference evidence="11" key="1">
    <citation type="submission" date="2018-05" db="EMBL/GenBank/DDBJ databases">
        <authorList>
            <person name="Lanie J.A."/>
            <person name="Ng W.-L."/>
            <person name="Kazmierczak K.M."/>
            <person name="Andrzejewski T.M."/>
            <person name="Davidsen T.M."/>
            <person name="Wayne K.J."/>
            <person name="Tettelin H."/>
            <person name="Glass J.I."/>
            <person name="Rusch D."/>
            <person name="Podicherti R."/>
            <person name="Tsui H.-C.T."/>
            <person name="Winkler M.E."/>
        </authorList>
    </citation>
    <scope>NUCLEOTIDE SEQUENCE</scope>
</reference>
<evidence type="ECO:0000256" key="4">
    <source>
        <dbReference type="ARBA" id="ARBA00022519"/>
    </source>
</evidence>
<dbReference type="Pfam" id="PF04413">
    <property type="entry name" value="Glycos_transf_N"/>
    <property type="match status" value="1"/>
</dbReference>
<comment type="similarity">
    <text evidence="2">Belongs to the glycosyltransferase group 1 family. Glycosyltransferase 30 subfamily.</text>
</comment>
<dbReference type="Pfam" id="PF00534">
    <property type="entry name" value="Glycos_transf_1"/>
    <property type="match status" value="1"/>
</dbReference>
<dbReference type="EMBL" id="UINC01002078">
    <property type="protein sequence ID" value="SUZ92660.1"/>
    <property type="molecule type" value="Genomic_DNA"/>
</dbReference>
<keyword evidence="5" id="KW-0808">Transferase</keyword>
<dbReference type="InterPro" id="IPR039901">
    <property type="entry name" value="Kdotransferase"/>
</dbReference>
<feature type="transmembrane region" description="Helical" evidence="8">
    <location>
        <begin position="6"/>
        <end position="26"/>
    </location>
</feature>
<dbReference type="Gene3D" id="3.40.50.2000">
    <property type="entry name" value="Glycogen Phosphorylase B"/>
    <property type="match status" value="1"/>
</dbReference>
<evidence type="ECO:0000259" key="9">
    <source>
        <dbReference type="Pfam" id="PF00534"/>
    </source>
</evidence>
<keyword evidence="8" id="KW-0472">Membrane</keyword>
<dbReference type="Gene3D" id="3.40.50.11720">
    <property type="entry name" value="3-Deoxy-D-manno-octulosonic-acid transferase, N-terminal domain"/>
    <property type="match status" value="1"/>
</dbReference>
<dbReference type="GO" id="GO:0009245">
    <property type="term" value="P:lipid A biosynthetic process"/>
    <property type="evidence" value="ECO:0007669"/>
    <property type="project" value="TreeGrafter"/>
</dbReference>
<dbReference type="FunFam" id="3.40.50.2000:FF:000032">
    <property type="entry name" value="3-deoxy-D-manno-octulosonic acid transferase"/>
    <property type="match status" value="1"/>
</dbReference>
<dbReference type="EC" id="2.4.99.12" evidence="3"/>
<keyword evidence="4" id="KW-1003">Cell membrane</keyword>
<dbReference type="GO" id="GO:0005886">
    <property type="term" value="C:plasma membrane"/>
    <property type="evidence" value="ECO:0007669"/>
    <property type="project" value="TreeGrafter"/>
</dbReference>
<sequence>MTFFYHILSLLIAIIIVPVFTILSFFSKYKFKFLKHHFGFTPKIKKEEGKILWFYALSLGEVKAAAPILKKIHEKNLNLQIVVSVTTDSGYEGALMHLKIAENIFFHPLDCLPFTWLARSRIQPDMYVVIDTGFWPGLIDQLHKQNTSIILLNGRISHRSASGYLKAGSLFRNMFQQFNLLCMQNYNSQQTMVDLGVNPGKIEVVGDPKFDSLQLMTDNDRNRLRQFYKLEESTPVWVAGSTHAGEEEIILNAHQHLKEKHPCLVLILAPRRIERADEIAALLEKKSISYCRRSLLENSEPESVILLDTVGELAALYSLGQVVFIGHSLIEPGGGHSLIEPLSHGVAVLHGPHIENIDHVADEAHKQNVAFTVRNSEEIKEKVDALLKQKDHRRRLAAKAKSFISDQQGAAEKMATIIFKFLES</sequence>
<gene>
    <name evidence="11" type="ORF">METZ01_LOCUS45514</name>
</gene>
<feature type="domain" description="Glycosyl transferase family 1" evidence="9">
    <location>
        <begin position="286"/>
        <end position="402"/>
    </location>
</feature>
<dbReference type="InterPro" id="IPR007507">
    <property type="entry name" value="Glycos_transf_N"/>
</dbReference>
<proteinExistence type="inferred from homology"/>
<dbReference type="GO" id="GO:0043842">
    <property type="term" value="F:Kdo transferase activity"/>
    <property type="evidence" value="ECO:0007669"/>
    <property type="project" value="UniProtKB-EC"/>
</dbReference>
<dbReference type="AlphaFoldDB" id="A0A381RLD4"/>
<name>A0A381RLD4_9ZZZZ</name>
<keyword evidence="8" id="KW-0812">Transmembrane</keyword>
<dbReference type="InterPro" id="IPR001296">
    <property type="entry name" value="Glyco_trans_1"/>
</dbReference>
<evidence type="ECO:0000256" key="5">
    <source>
        <dbReference type="ARBA" id="ARBA00022679"/>
    </source>
</evidence>
<evidence type="ECO:0000256" key="8">
    <source>
        <dbReference type="SAM" id="Phobius"/>
    </source>
</evidence>
<comment type="catalytic activity">
    <reaction evidence="7">
        <text>lipid IVA (E. coli) + CMP-3-deoxy-beta-D-manno-octulosonate = alpha-Kdo-(2-&gt;6)-lipid IVA (E. coli) + CMP + H(+)</text>
        <dbReference type="Rhea" id="RHEA:28066"/>
        <dbReference type="ChEBI" id="CHEBI:15378"/>
        <dbReference type="ChEBI" id="CHEBI:58603"/>
        <dbReference type="ChEBI" id="CHEBI:60364"/>
        <dbReference type="ChEBI" id="CHEBI:60377"/>
        <dbReference type="ChEBI" id="CHEBI:85987"/>
        <dbReference type="EC" id="2.4.99.12"/>
    </reaction>
</comment>
<keyword evidence="4" id="KW-0997">Cell inner membrane</keyword>
<evidence type="ECO:0000259" key="10">
    <source>
        <dbReference type="Pfam" id="PF04413"/>
    </source>
</evidence>
<evidence type="ECO:0000256" key="6">
    <source>
        <dbReference type="ARBA" id="ARBA00031445"/>
    </source>
</evidence>
<dbReference type="PANTHER" id="PTHR42755:SF1">
    <property type="entry name" value="3-DEOXY-D-MANNO-OCTULOSONIC ACID TRANSFERASE, MITOCHONDRIAL-RELATED"/>
    <property type="match status" value="1"/>
</dbReference>
<dbReference type="PANTHER" id="PTHR42755">
    <property type="entry name" value="3-DEOXY-MANNO-OCTULOSONATE CYTIDYLYLTRANSFERASE"/>
    <property type="match status" value="1"/>
</dbReference>
<evidence type="ECO:0000256" key="7">
    <source>
        <dbReference type="ARBA" id="ARBA00049183"/>
    </source>
</evidence>
<dbReference type="GO" id="GO:0030313">
    <property type="term" value="C:cell envelope"/>
    <property type="evidence" value="ECO:0007669"/>
    <property type="project" value="UniProtKB-SubCell"/>
</dbReference>
<comment type="subcellular location">
    <subcellularLocation>
        <location evidence="1">Cell envelope</location>
    </subcellularLocation>
</comment>
<dbReference type="InterPro" id="IPR038107">
    <property type="entry name" value="Glycos_transf_N_sf"/>
</dbReference>
<keyword evidence="8" id="KW-1133">Transmembrane helix</keyword>
<dbReference type="SUPFAM" id="SSF53756">
    <property type="entry name" value="UDP-Glycosyltransferase/glycogen phosphorylase"/>
    <property type="match status" value="1"/>
</dbReference>
<organism evidence="11">
    <name type="scientific">marine metagenome</name>
    <dbReference type="NCBI Taxonomy" id="408172"/>
    <lineage>
        <taxon>unclassified sequences</taxon>
        <taxon>metagenomes</taxon>
        <taxon>ecological metagenomes</taxon>
    </lineage>
</organism>
<evidence type="ECO:0000256" key="2">
    <source>
        <dbReference type="ARBA" id="ARBA00006380"/>
    </source>
</evidence>
<evidence type="ECO:0000256" key="1">
    <source>
        <dbReference type="ARBA" id="ARBA00004196"/>
    </source>
</evidence>
<feature type="domain" description="3-deoxy-D-manno-octulosonic-acid transferase N-terminal" evidence="10">
    <location>
        <begin position="34"/>
        <end position="211"/>
    </location>
</feature>
<evidence type="ECO:0000256" key="3">
    <source>
        <dbReference type="ARBA" id="ARBA00012621"/>
    </source>
</evidence>